<dbReference type="AlphaFoldDB" id="A0AA43QQC7"/>
<sequence>MLCARMWSVVHFAALAAASTLTFSVPPHIPALPSSATAVITGNGTSISAPVTRQNSFIFTLPLAAPADTSTFPSSTSKPTEYLLTIYCRDYDFPPYAIKATPASYTIYRSTRAGLDAGFPHTVVDTSTDTTVSLTVLKVREYYDARVGFSPLSLLKNPMVLIGVVGLAFVMGMPYLLDNMDPETKAEFEAQQKKGILGNAGAGGNPLGDFDMAGWMAGTSKSKSSGNDGGGGGARKRG</sequence>
<feature type="domain" description="ER membrane protein complex subunit 7 beta-sandwich" evidence="9">
    <location>
        <begin position="46"/>
        <end position="162"/>
    </location>
</feature>
<feature type="chain" id="PRO_5041270059" description="ER membrane protein complex subunit 7 beta-sandwich domain-containing protein" evidence="8">
    <location>
        <begin position="19"/>
        <end position="238"/>
    </location>
</feature>
<gene>
    <name evidence="10" type="ORF">OHK93_008454</name>
</gene>
<evidence type="ECO:0000313" key="11">
    <source>
        <dbReference type="Proteomes" id="UP001161017"/>
    </source>
</evidence>
<feature type="transmembrane region" description="Helical" evidence="7">
    <location>
        <begin position="159"/>
        <end position="177"/>
    </location>
</feature>
<dbReference type="PANTHER" id="PTHR13605">
    <property type="entry name" value="ER MEMBRANE PROTEIN COMPLEX SUBUNIT 7"/>
    <property type="match status" value="1"/>
</dbReference>
<feature type="signal peptide" evidence="8">
    <location>
        <begin position="1"/>
        <end position="18"/>
    </location>
</feature>
<dbReference type="InterPro" id="IPR019008">
    <property type="entry name" value="Beta_sandwich_EMC7"/>
</dbReference>
<accession>A0AA43QQC7</accession>
<keyword evidence="4 7" id="KW-1133">Transmembrane helix</keyword>
<evidence type="ECO:0000256" key="2">
    <source>
        <dbReference type="ARBA" id="ARBA00022692"/>
    </source>
</evidence>
<name>A0AA43QQC7_9LECA</name>
<dbReference type="InterPro" id="IPR039163">
    <property type="entry name" value="EMC7"/>
</dbReference>
<evidence type="ECO:0000313" key="10">
    <source>
        <dbReference type="EMBL" id="MDI1489176.1"/>
    </source>
</evidence>
<evidence type="ECO:0000256" key="3">
    <source>
        <dbReference type="ARBA" id="ARBA00022729"/>
    </source>
</evidence>
<proteinExistence type="predicted"/>
<keyword evidence="11" id="KW-1185">Reference proteome</keyword>
<evidence type="ECO:0000256" key="1">
    <source>
        <dbReference type="ARBA" id="ARBA00004167"/>
    </source>
</evidence>
<evidence type="ECO:0000256" key="4">
    <source>
        <dbReference type="ARBA" id="ARBA00022989"/>
    </source>
</evidence>
<evidence type="ECO:0000256" key="6">
    <source>
        <dbReference type="SAM" id="MobiDB-lite"/>
    </source>
</evidence>
<organism evidence="10 11">
    <name type="scientific">Ramalina farinacea</name>
    <dbReference type="NCBI Taxonomy" id="258253"/>
    <lineage>
        <taxon>Eukaryota</taxon>
        <taxon>Fungi</taxon>
        <taxon>Dikarya</taxon>
        <taxon>Ascomycota</taxon>
        <taxon>Pezizomycotina</taxon>
        <taxon>Lecanoromycetes</taxon>
        <taxon>OSLEUM clade</taxon>
        <taxon>Lecanoromycetidae</taxon>
        <taxon>Lecanorales</taxon>
        <taxon>Lecanorineae</taxon>
        <taxon>Ramalinaceae</taxon>
        <taxon>Ramalina</taxon>
    </lineage>
</organism>
<evidence type="ECO:0000259" key="9">
    <source>
        <dbReference type="Pfam" id="PF09430"/>
    </source>
</evidence>
<comment type="subcellular location">
    <subcellularLocation>
        <location evidence="1">Membrane</location>
        <topology evidence="1">Single-pass membrane protein</topology>
    </subcellularLocation>
</comment>
<comment type="caution">
    <text evidence="10">The sequence shown here is derived from an EMBL/GenBank/DDBJ whole genome shotgun (WGS) entry which is preliminary data.</text>
</comment>
<dbReference type="EMBL" id="JAPUFD010000009">
    <property type="protein sequence ID" value="MDI1489176.1"/>
    <property type="molecule type" value="Genomic_DNA"/>
</dbReference>
<evidence type="ECO:0000256" key="8">
    <source>
        <dbReference type="SAM" id="SignalP"/>
    </source>
</evidence>
<protein>
    <recommendedName>
        <fullName evidence="9">ER membrane protein complex subunit 7 beta-sandwich domain-containing protein</fullName>
    </recommendedName>
</protein>
<feature type="region of interest" description="Disordered" evidence="6">
    <location>
        <begin position="215"/>
        <end position="238"/>
    </location>
</feature>
<dbReference type="PANTHER" id="PTHR13605:SF4">
    <property type="entry name" value="ER MEMBRANE PROTEIN COMPLEX SUBUNIT 7"/>
    <property type="match status" value="1"/>
</dbReference>
<keyword evidence="2 7" id="KW-0812">Transmembrane</keyword>
<dbReference type="Pfam" id="PF09430">
    <property type="entry name" value="EMC7_beta-sandw"/>
    <property type="match status" value="1"/>
</dbReference>
<evidence type="ECO:0000256" key="7">
    <source>
        <dbReference type="SAM" id="Phobius"/>
    </source>
</evidence>
<feature type="compositionally biased region" description="Gly residues" evidence="6">
    <location>
        <begin position="227"/>
        <end position="238"/>
    </location>
</feature>
<keyword evidence="5 7" id="KW-0472">Membrane</keyword>
<dbReference type="GO" id="GO:0072546">
    <property type="term" value="C:EMC complex"/>
    <property type="evidence" value="ECO:0007669"/>
    <property type="project" value="TreeGrafter"/>
</dbReference>
<reference evidence="10" key="1">
    <citation type="journal article" date="2023" name="Genome Biol. Evol.">
        <title>First Whole Genome Sequence and Flow Cytometry Genome Size Data for the Lichen-Forming Fungus Ramalina farinacea (Ascomycota).</title>
        <authorList>
            <person name="Llewellyn T."/>
            <person name="Mian S."/>
            <person name="Hill R."/>
            <person name="Leitch I.J."/>
            <person name="Gaya E."/>
        </authorList>
    </citation>
    <scope>NUCLEOTIDE SEQUENCE</scope>
    <source>
        <strain evidence="10">LIQ254RAFAR</strain>
    </source>
</reference>
<dbReference type="Proteomes" id="UP001161017">
    <property type="component" value="Unassembled WGS sequence"/>
</dbReference>
<keyword evidence="3 8" id="KW-0732">Signal</keyword>
<evidence type="ECO:0000256" key="5">
    <source>
        <dbReference type="ARBA" id="ARBA00023136"/>
    </source>
</evidence>